<dbReference type="GO" id="GO:0051377">
    <property type="term" value="F:mannose-ethanolamine phosphotransferase activity"/>
    <property type="evidence" value="ECO:0007669"/>
    <property type="project" value="InterPro"/>
</dbReference>
<keyword evidence="2" id="KW-0808">Transferase</keyword>
<accession>A0A6G7YBT0</accession>
<dbReference type="GO" id="GO:0006506">
    <property type="term" value="P:GPI anchor biosynthetic process"/>
    <property type="evidence" value="ECO:0007669"/>
    <property type="project" value="InterPro"/>
</dbReference>
<dbReference type="Pfam" id="PF01663">
    <property type="entry name" value="Phosphodiest"/>
    <property type="match status" value="1"/>
</dbReference>
<evidence type="ECO:0000313" key="2">
    <source>
        <dbReference type="EMBL" id="QIK74067.1"/>
    </source>
</evidence>
<gene>
    <name evidence="2" type="ORF">G7071_00040</name>
</gene>
<proteinExistence type="predicted"/>
<dbReference type="GO" id="GO:0016787">
    <property type="term" value="F:hydrolase activity"/>
    <property type="evidence" value="ECO:0007669"/>
    <property type="project" value="UniProtKB-KW"/>
</dbReference>
<dbReference type="InterPro" id="IPR002591">
    <property type="entry name" value="Phosphodiest/P_Trfase"/>
</dbReference>
<dbReference type="EMBL" id="CP049866">
    <property type="protein sequence ID" value="QIK74067.1"/>
    <property type="molecule type" value="Genomic_DNA"/>
</dbReference>
<dbReference type="RefSeq" id="WP_166313543.1">
    <property type="nucleotide sequence ID" value="NZ_CP049866.1"/>
</dbReference>
<evidence type="ECO:0000313" key="3">
    <source>
        <dbReference type="Proteomes" id="UP000502035"/>
    </source>
</evidence>
<sequence>MFNVVHDAGGSTAVFASKTKFSLWDRSWPEAIDTDVIVEDNRALVGRFVSDLGQTRSFRMLHLSAPDRAGHDHGFMGRAYLRTVRSTDRLLARVMRAISASPTMAGHTAVVLTSDHGGRGANHRAPNRPANYTVPFMVWGPGVERGADLYSINPTYANPRRTQTTYADAPIRNAAVANLALDLLELPAVPGSEHNTEQDLEVSAPPVSARG</sequence>
<dbReference type="InterPro" id="IPR017850">
    <property type="entry name" value="Alkaline_phosphatase_core_sf"/>
</dbReference>
<feature type="region of interest" description="Disordered" evidence="1">
    <location>
        <begin position="190"/>
        <end position="211"/>
    </location>
</feature>
<reference evidence="2 3" key="1">
    <citation type="submission" date="2020-03" db="EMBL/GenBank/DDBJ databases">
        <title>Nocardioides sp. nov., isolated from fish.</title>
        <authorList>
            <person name="Hyun D.-W."/>
            <person name="Bae J.-W."/>
        </authorList>
    </citation>
    <scope>NUCLEOTIDE SEQUENCE [LARGE SCALE GENOMIC DNA]</scope>
    <source>
        <strain evidence="2 3">HDW12A</strain>
    </source>
</reference>
<dbReference type="InterPro" id="IPR007070">
    <property type="entry name" value="GPI_EtnP_transferase_1"/>
</dbReference>
<dbReference type="PANTHER" id="PTHR12250">
    <property type="entry name" value="PHOSPHATIDYLINOSITOL GLYCAN, CLASS N"/>
    <property type="match status" value="1"/>
</dbReference>
<dbReference type="KEGG" id="npi:G7071_00040"/>
<dbReference type="GO" id="GO:0016020">
    <property type="term" value="C:membrane"/>
    <property type="evidence" value="ECO:0007669"/>
    <property type="project" value="GOC"/>
</dbReference>
<protein>
    <submittedName>
        <fullName evidence="2">Sulfatase-like hydrolase/transferase</fullName>
    </submittedName>
</protein>
<keyword evidence="3" id="KW-1185">Reference proteome</keyword>
<evidence type="ECO:0000256" key="1">
    <source>
        <dbReference type="SAM" id="MobiDB-lite"/>
    </source>
</evidence>
<dbReference type="AlphaFoldDB" id="A0A6G7YBT0"/>
<dbReference type="SUPFAM" id="SSF53649">
    <property type="entry name" value="Alkaline phosphatase-like"/>
    <property type="match status" value="1"/>
</dbReference>
<dbReference type="Gene3D" id="3.40.720.10">
    <property type="entry name" value="Alkaline Phosphatase, subunit A"/>
    <property type="match status" value="1"/>
</dbReference>
<name>A0A6G7YBT0_9ACTN</name>
<organism evidence="2 3">
    <name type="scientific">Nocardioides piscis</name>
    <dbReference type="NCBI Taxonomy" id="2714938"/>
    <lineage>
        <taxon>Bacteria</taxon>
        <taxon>Bacillati</taxon>
        <taxon>Actinomycetota</taxon>
        <taxon>Actinomycetes</taxon>
        <taxon>Propionibacteriales</taxon>
        <taxon>Nocardioidaceae</taxon>
        <taxon>Nocardioides</taxon>
    </lineage>
</organism>
<keyword evidence="2" id="KW-0378">Hydrolase</keyword>
<dbReference type="PANTHER" id="PTHR12250:SF0">
    <property type="entry name" value="GPI ETHANOLAMINE PHOSPHATE TRANSFERASE 1"/>
    <property type="match status" value="1"/>
</dbReference>
<dbReference type="Proteomes" id="UP000502035">
    <property type="component" value="Chromosome"/>
</dbReference>